<name>A0A8S1HBJ1_9PELO</name>
<protein>
    <submittedName>
        <fullName evidence="1">Uncharacterized protein</fullName>
    </submittedName>
</protein>
<proteinExistence type="predicted"/>
<comment type="caution">
    <text evidence="1">The sequence shown here is derived from an EMBL/GenBank/DDBJ whole genome shotgun (WGS) entry which is preliminary data.</text>
</comment>
<gene>
    <name evidence="1" type="ORF">CAUJ_LOCUS8431</name>
</gene>
<dbReference type="Proteomes" id="UP000835052">
    <property type="component" value="Unassembled WGS sequence"/>
</dbReference>
<evidence type="ECO:0000313" key="2">
    <source>
        <dbReference type="Proteomes" id="UP000835052"/>
    </source>
</evidence>
<accession>A0A8S1HBJ1</accession>
<dbReference type="EMBL" id="CAJGYM010000028">
    <property type="protein sequence ID" value="CAD6192512.1"/>
    <property type="molecule type" value="Genomic_DNA"/>
</dbReference>
<dbReference type="AlphaFoldDB" id="A0A8S1HBJ1"/>
<reference evidence="1" key="1">
    <citation type="submission" date="2020-10" db="EMBL/GenBank/DDBJ databases">
        <authorList>
            <person name="Kikuchi T."/>
        </authorList>
    </citation>
    <scope>NUCLEOTIDE SEQUENCE</scope>
    <source>
        <strain evidence="1">NKZ352</strain>
    </source>
</reference>
<evidence type="ECO:0000313" key="1">
    <source>
        <dbReference type="EMBL" id="CAD6192512.1"/>
    </source>
</evidence>
<sequence>MISGPNWSTNPLNSVTSEEEELAFVGPQNLVPVLTGPVEMLLRPLHPGTSILFRNQRSRFTVETDGRYGEFKKTFRLIARAEMRNTRLCHAERSCQRHHGQSILTTHN</sequence>
<keyword evidence="2" id="KW-1185">Reference proteome</keyword>
<organism evidence="1 2">
    <name type="scientific">Caenorhabditis auriculariae</name>
    <dbReference type="NCBI Taxonomy" id="2777116"/>
    <lineage>
        <taxon>Eukaryota</taxon>
        <taxon>Metazoa</taxon>
        <taxon>Ecdysozoa</taxon>
        <taxon>Nematoda</taxon>
        <taxon>Chromadorea</taxon>
        <taxon>Rhabditida</taxon>
        <taxon>Rhabditina</taxon>
        <taxon>Rhabditomorpha</taxon>
        <taxon>Rhabditoidea</taxon>
        <taxon>Rhabditidae</taxon>
        <taxon>Peloderinae</taxon>
        <taxon>Caenorhabditis</taxon>
    </lineage>
</organism>